<feature type="active site" description="Proton donor" evidence="3">
    <location>
        <position position="154"/>
    </location>
</feature>
<evidence type="ECO:0000259" key="6">
    <source>
        <dbReference type="Pfam" id="PF04127"/>
    </source>
</evidence>
<comment type="pathway">
    <text evidence="3 4">Cofactor biosynthesis; coenzyme A biosynthesis; CoA from (R)-pantothenate: step 2/5.</text>
</comment>
<dbReference type="InterPro" id="IPR007085">
    <property type="entry name" value="DNA/pantothenate-metab_flavo_C"/>
</dbReference>
<organism evidence="7 8">
    <name type="scientific">Caloramator quimbayensis</name>
    <dbReference type="NCBI Taxonomy" id="1147123"/>
    <lineage>
        <taxon>Bacteria</taxon>
        <taxon>Bacillati</taxon>
        <taxon>Bacillota</taxon>
        <taxon>Clostridia</taxon>
        <taxon>Eubacteriales</taxon>
        <taxon>Clostridiaceae</taxon>
        <taxon>Caloramator</taxon>
    </lineage>
</organism>
<keyword evidence="1 3" id="KW-0210">Decarboxylase</keyword>
<keyword evidence="3 4" id="KW-0288">FMN</keyword>
<dbReference type="Proteomes" id="UP000190105">
    <property type="component" value="Unassembled WGS sequence"/>
</dbReference>
<evidence type="ECO:0000256" key="3">
    <source>
        <dbReference type="HAMAP-Rule" id="MF_02225"/>
    </source>
</evidence>
<comment type="catalytic activity">
    <reaction evidence="3 4">
        <text>(R)-4'-phosphopantothenate + L-cysteine + CTP = N-[(R)-4-phosphopantothenoyl]-L-cysteine + CMP + diphosphate + H(+)</text>
        <dbReference type="Rhea" id="RHEA:19397"/>
        <dbReference type="ChEBI" id="CHEBI:10986"/>
        <dbReference type="ChEBI" id="CHEBI:15378"/>
        <dbReference type="ChEBI" id="CHEBI:33019"/>
        <dbReference type="ChEBI" id="CHEBI:35235"/>
        <dbReference type="ChEBI" id="CHEBI:37563"/>
        <dbReference type="ChEBI" id="CHEBI:59458"/>
        <dbReference type="ChEBI" id="CHEBI:60377"/>
        <dbReference type="EC" id="6.3.2.5"/>
    </reaction>
</comment>
<dbReference type="PANTHER" id="PTHR14359:SF6">
    <property type="entry name" value="PHOSPHOPANTOTHENOYLCYSTEINE DECARBOXYLASE"/>
    <property type="match status" value="1"/>
</dbReference>
<feature type="binding site" evidence="3">
    <location>
        <position position="319"/>
    </location>
    <ligand>
        <name>CTP</name>
        <dbReference type="ChEBI" id="CHEBI:37563"/>
    </ligand>
</feature>
<dbReference type="RefSeq" id="WP_078696806.1">
    <property type="nucleotide sequence ID" value="NZ_FUYH01000012.1"/>
</dbReference>
<reference evidence="8" key="1">
    <citation type="submission" date="2017-02" db="EMBL/GenBank/DDBJ databases">
        <authorList>
            <person name="Varghese N."/>
            <person name="Submissions S."/>
        </authorList>
    </citation>
    <scope>NUCLEOTIDE SEQUENCE [LARGE SCALE GENOMIC DNA]</scope>
    <source>
        <strain evidence="8">USBA 833</strain>
    </source>
</reference>
<evidence type="ECO:0000259" key="5">
    <source>
        <dbReference type="Pfam" id="PF02441"/>
    </source>
</evidence>
<comment type="similarity">
    <text evidence="3 4">In the C-terminal section; belongs to the PPC synthetase family.</text>
</comment>
<comment type="catalytic activity">
    <reaction evidence="3 4">
        <text>N-[(R)-4-phosphopantothenoyl]-L-cysteine + H(+) = (R)-4'-phosphopantetheine + CO2</text>
        <dbReference type="Rhea" id="RHEA:16793"/>
        <dbReference type="ChEBI" id="CHEBI:15378"/>
        <dbReference type="ChEBI" id="CHEBI:16526"/>
        <dbReference type="ChEBI" id="CHEBI:59458"/>
        <dbReference type="ChEBI" id="CHEBI:61723"/>
        <dbReference type="EC" id="4.1.1.36"/>
    </reaction>
</comment>
<feature type="binding site" evidence="3">
    <location>
        <position position="333"/>
    </location>
    <ligand>
        <name>CTP</name>
        <dbReference type="ChEBI" id="CHEBI:37563"/>
    </ligand>
</feature>
<feature type="domain" description="DNA/pantothenate metabolism flavoprotein C-terminal" evidence="6">
    <location>
        <begin position="182"/>
        <end position="391"/>
    </location>
</feature>
<evidence type="ECO:0000256" key="1">
    <source>
        <dbReference type="ARBA" id="ARBA00022793"/>
    </source>
</evidence>
<gene>
    <name evidence="3" type="primary">coaBC</name>
    <name evidence="7" type="ORF">SAMN05443428_11258</name>
</gene>
<comment type="similarity">
    <text evidence="3 4">In the N-terminal section; belongs to the HFCD (homo-oligomeric flavin containing Cys decarboxylase) superfamily.</text>
</comment>
<dbReference type="SUPFAM" id="SSF52507">
    <property type="entry name" value="Homo-oligomeric flavin-containing Cys decarboxylases, HFCD"/>
    <property type="match status" value="1"/>
</dbReference>
<name>A0A1T4XS76_9CLOT</name>
<evidence type="ECO:0000256" key="4">
    <source>
        <dbReference type="RuleBase" id="RU364078"/>
    </source>
</evidence>
<accession>A0A1T4XS76</accession>
<dbReference type="GO" id="GO:0015937">
    <property type="term" value="P:coenzyme A biosynthetic process"/>
    <property type="evidence" value="ECO:0007669"/>
    <property type="project" value="UniProtKB-UniRule"/>
</dbReference>
<comment type="pathway">
    <text evidence="3 4">Cofactor biosynthesis; coenzyme A biosynthesis; CoA from (R)-pantothenate: step 3/5.</text>
</comment>
<comment type="function">
    <text evidence="4">Catalyzes two steps in the biosynthesis of coenzyme A. In the first step cysteine is conjugated to 4'-phosphopantothenate to form 4-phosphopantothenoylcysteine, in the latter compound is decarboxylated to form 4'-phosphopantotheine.</text>
</comment>
<dbReference type="Pfam" id="PF02441">
    <property type="entry name" value="Flavoprotein"/>
    <property type="match status" value="1"/>
</dbReference>
<dbReference type="GO" id="GO:0015941">
    <property type="term" value="P:pantothenate catabolic process"/>
    <property type="evidence" value="ECO:0007669"/>
    <property type="project" value="InterPro"/>
</dbReference>
<dbReference type="GO" id="GO:0046872">
    <property type="term" value="F:metal ion binding"/>
    <property type="evidence" value="ECO:0007669"/>
    <property type="project" value="UniProtKB-KW"/>
</dbReference>
<dbReference type="PANTHER" id="PTHR14359">
    <property type="entry name" value="HOMO-OLIGOMERIC FLAVIN CONTAINING CYS DECARBOXYLASE FAMILY"/>
    <property type="match status" value="1"/>
</dbReference>
<keyword evidence="8" id="KW-1185">Reference proteome</keyword>
<dbReference type="AlphaFoldDB" id="A0A1T4XS76"/>
<keyword evidence="3 4" id="KW-0436">Ligase</keyword>
<protein>
    <recommendedName>
        <fullName evidence="3">Coenzyme A biosynthesis bifunctional protein CoaBC</fullName>
    </recommendedName>
    <alternativeName>
        <fullName evidence="3">DNA/pantothenate metabolism flavoprotein</fullName>
    </alternativeName>
    <alternativeName>
        <fullName evidence="3">Phosphopantothenoylcysteine synthetase/decarboxylase</fullName>
        <shortName evidence="3">PPCS-PPCDC</shortName>
    </alternativeName>
    <domain>
        <recommendedName>
            <fullName evidence="3">Phosphopantothenoylcysteine decarboxylase</fullName>
            <shortName evidence="3">PPC decarboxylase</shortName>
            <shortName evidence="3">PPC-DC</shortName>
            <ecNumber evidence="3">4.1.1.36</ecNumber>
        </recommendedName>
        <alternativeName>
            <fullName evidence="3">CoaC</fullName>
        </alternativeName>
    </domain>
    <domain>
        <recommendedName>
            <fullName evidence="3">Phosphopantothenate--cysteine ligase</fullName>
            <ecNumber evidence="3">6.3.2.5</ecNumber>
        </recommendedName>
        <alternativeName>
            <fullName evidence="3">CoaB</fullName>
        </alternativeName>
        <alternativeName>
            <fullName evidence="3">Phosphopantothenoylcysteine synthetase</fullName>
            <shortName evidence="3">PPC synthetase</shortName>
            <shortName evidence="3">PPC-S</shortName>
        </alternativeName>
    </domain>
</protein>
<dbReference type="InterPro" id="IPR035929">
    <property type="entry name" value="CoaB-like_sf"/>
</dbReference>
<feature type="region of interest" description="Phosphopantothenoylcysteine decarboxylase" evidence="3">
    <location>
        <begin position="1"/>
        <end position="186"/>
    </location>
</feature>
<comment type="caution">
    <text evidence="3">Lacks conserved residue(s) required for the propagation of feature annotation.</text>
</comment>
<dbReference type="GO" id="GO:0004632">
    <property type="term" value="F:phosphopantothenate--cysteine ligase activity"/>
    <property type="evidence" value="ECO:0007669"/>
    <property type="project" value="UniProtKB-UniRule"/>
</dbReference>
<dbReference type="GO" id="GO:0071513">
    <property type="term" value="C:phosphopantothenoylcysteine decarboxylase complex"/>
    <property type="evidence" value="ECO:0007669"/>
    <property type="project" value="TreeGrafter"/>
</dbReference>
<feature type="binding site" evidence="3">
    <location>
        <position position="337"/>
    </location>
    <ligand>
        <name>CTP</name>
        <dbReference type="ChEBI" id="CHEBI:37563"/>
    </ligand>
</feature>
<proteinExistence type="inferred from homology"/>
<keyword evidence="3" id="KW-0479">Metal-binding</keyword>
<dbReference type="NCBIfam" id="TIGR00521">
    <property type="entry name" value="coaBC_dfp"/>
    <property type="match status" value="1"/>
</dbReference>
<dbReference type="EC" id="4.1.1.36" evidence="3"/>
<dbReference type="Gene3D" id="3.40.50.10300">
    <property type="entry name" value="CoaB-like"/>
    <property type="match status" value="1"/>
</dbReference>
<feature type="binding site" evidence="3">
    <location>
        <position position="275"/>
    </location>
    <ligand>
        <name>CTP</name>
        <dbReference type="ChEBI" id="CHEBI:37563"/>
    </ligand>
</feature>
<dbReference type="EMBL" id="FUYH01000012">
    <property type="protein sequence ID" value="SKA92436.1"/>
    <property type="molecule type" value="Genomic_DNA"/>
</dbReference>
<evidence type="ECO:0000313" key="8">
    <source>
        <dbReference type="Proteomes" id="UP000190105"/>
    </source>
</evidence>
<dbReference type="Pfam" id="PF04127">
    <property type="entry name" value="DFP"/>
    <property type="match status" value="1"/>
</dbReference>
<comment type="function">
    <text evidence="3">Catalyzes two sequential steps in the biosynthesis of coenzyme A. In the first step cysteine is conjugated to 4'-phosphopantothenate to form 4-phosphopantothenoylcysteine. In the second step the latter compound is decarboxylated to form 4'-phosphopantotheine.</text>
</comment>
<keyword evidence="2 3" id="KW-0456">Lyase</keyword>
<dbReference type="InterPro" id="IPR036551">
    <property type="entry name" value="Flavin_trans-like"/>
</dbReference>
<keyword evidence="3" id="KW-0460">Magnesium</keyword>
<keyword evidence="3 4" id="KW-0285">Flavoprotein</keyword>
<feature type="binding site" evidence="3">
    <location>
        <position position="285"/>
    </location>
    <ligand>
        <name>CTP</name>
        <dbReference type="ChEBI" id="CHEBI:37563"/>
    </ligand>
</feature>
<dbReference type="InterPro" id="IPR003382">
    <property type="entry name" value="Flavoprotein"/>
</dbReference>
<dbReference type="HAMAP" id="MF_02225">
    <property type="entry name" value="CoaBC"/>
    <property type="match status" value="1"/>
</dbReference>
<dbReference type="SUPFAM" id="SSF102645">
    <property type="entry name" value="CoaB-like"/>
    <property type="match status" value="1"/>
</dbReference>
<dbReference type="InterPro" id="IPR005252">
    <property type="entry name" value="CoaBC"/>
</dbReference>
<dbReference type="GO" id="GO:0010181">
    <property type="term" value="F:FMN binding"/>
    <property type="evidence" value="ECO:0007669"/>
    <property type="project" value="UniProtKB-UniRule"/>
</dbReference>
<comment type="cofactor">
    <cofactor evidence="3">
        <name>Mg(2+)</name>
        <dbReference type="ChEBI" id="CHEBI:18420"/>
    </cofactor>
</comment>
<feature type="region of interest" description="Phosphopantothenate--cysteine ligase" evidence="3">
    <location>
        <begin position="187"/>
        <end position="394"/>
    </location>
</feature>
<keyword evidence="3" id="KW-0511">Multifunctional enzyme</keyword>
<comment type="cofactor">
    <cofactor evidence="3">
        <name>FMN</name>
        <dbReference type="ChEBI" id="CHEBI:58210"/>
    </cofactor>
    <text evidence="3">Binds 1 FMN per subunit.</text>
</comment>
<dbReference type="STRING" id="1147123.SAMN05443428_11258"/>
<sequence length="394" mass="43517">MNTVVLGVTGGIAAYKALDIVSSLKKKNINVHVIMTKSATKFVTPLSFQSLSQNYVTVDMFAEPKSFEIKHISLSERADVFLIAPASANIIGKIANGIADDMLSTTVMATKAPVLIAPAMNTNMYNNFIVQKNISFLKSLGYYFIEPQSGRLACGSIGKGKLAETENIVDLTEMLLYKNKDLKGKKVLVTAGPTREDIDPVRFITNRSTGKMGYAIARAARNRGADVTLISGPVNIKPPEGVRIINVYSAEEMYDAVIRHFNDIDILIKSAAVADYRPANRSELKIKKTDDDLYIELTRNKDILLEIGKIKKHQIIVGFAAETNDLVANAMAKIKKKNLDYIVANDVTMEKSGFGTENNTVKIINKFGEIIELPNMPKEEVAHEIFNQILKNER</sequence>
<evidence type="ECO:0000256" key="2">
    <source>
        <dbReference type="ARBA" id="ARBA00023239"/>
    </source>
</evidence>
<feature type="domain" description="Flavoprotein" evidence="5">
    <location>
        <begin position="3"/>
        <end position="171"/>
    </location>
</feature>
<dbReference type="Gene3D" id="3.40.50.1950">
    <property type="entry name" value="Flavin prenyltransferase-like"/>
    <property type="match status" value="1"/>
</dbReference>
<dbReference type="GO" id="GO:0004633">
    <property type="term" value="F:phosphopantothenoylcysteine decarboxylase activity"/>
    <property type="evidence" value="ECO:0007669"/>
    <property type="project" value="UniProtKB-UniRule"/>
</dbReference>
<evidence type="ECO:0000313" key="7">
    <source>
        <dbReference type="EMBL" id="SKA92436.1"/>
    </source>
</evidence>
<dbReference type="EC" id="6.3.2.5" evidence="3"/>
<dbReference type="UniPathway" id="UPA00241">
    <property type="reaction ID" value="UER00353"/>
</dbReference>